<dbReference type="InterPro" id="IPR032806">
    <property type="entry name" value="YbfD_N"/>
</dbReference>
<gene>
    <name evidence="2" type="ORF">AB8B23_03850</name>
</gene>
<dbReference type="PANTHER" id="PTHR30298">
    <property type="entry name" value="H REPEAT-ASSOCIATED PREDICTED TRANSPOSASE"/>
    <property type="match status" value="1"/>
</dbReference>
<dbReference type="GO" id="GO:0003677">
    <property type="term" value="F:DNA binding"/>
    <property type="evidence" value="ECO:0007669"/>
    <property type="project" value="InterPro"/>
</dbReference>
<dbReference type="Pfam" id="PF13808">
    <property type="entry name" value="DDE_Tnp_1_assoc"/>
    <property type="match status" value="1"/>
</dbReference>
<dbReference type="InterPro" id="IPR047647">
    <property type="entry name" value="ISAs1_transpos"/>
</dbReference>
<protein>
    <submittedName>
        <fullName evidence="2">ISAs1 family transposase</fullName>
    </submittedName>
</protein>
<dbReference type="GO" id="GO:0004803">
    <property type="term" value="F:transposase activity"/>
    <property type="evidence" value="ECO:0007669"/>
    <property type="project" value="InterPro"/>
</dbReference>
<dbReference type="KEGG" id="lmes:AB8B23_03850"/>
<feature type="domain" description="H repeat-associated protein N-terminal" evidence="1">
    <location>
        <begin position="2"/>
        <end position="59"/>
    </location>
</feature>
<dbReference type="NCBIfam" id="NF033564">
    <property type="entry name" value="transpos_ISAs1"/>
    <property type="match status" value="1"/>
</dbReference>
<dbReference type="InterPro" id="IPR051698">
    <property type="entry name" value="Transposase_11-like"/>
</dbReference>
<dbReference type="PANTHER" id="PTHR30298:SF0">
    <property type="entry name" value="PROTEIN YBFL-RELATED"/>
    <property type="match status" value="1"/>
</dbReference>
<sequence>MKHKLSHIVVITLFAMLANVEYWEEIEEFGKLYLKALKRYLELPKGKGNEIEVILRLLDKILVKECIVIIDAIGTQKEIIKKIGKKKGYFCLQVKGNQKTLKEDIEDYFADKGFRKKLKEEGMYSRKTEKQRGRLETREYYYTEETEWLIKRNKEWKEVKGIGASF</sequence>
<name>A0AB39VEW2_9FUSO</name>
<evidence type="ECO:0000259" key="1">
    <source>
        <dbReference type="Pfam" id="PF13808"/>
    </source>
</evidence>
<organism evidence="2">
    <name type="scientific">Leptotrichia mesophila</name>
    <dbReference type="NCBI Taxonomy" id="3239303"/>
    <lineage>
        <taxon>Bacteria</taxon>
        <taxon>Fusobacteriati</taxon>
        <taxon>Fusobacteriota</taxon>
        <taxon>Fusobacteriia</taxon>
        <taxon>Fusobacteriales</taxon>
        <taxon>Leptotrichiaceae</taxon>
        <taxon>Leptotrichia</taxon>
    </lineage>
</organism>
<dbReference type="RefSeq" id="WP_369713896.1">
    <property type="nucleotide sequence ID" value="NZ_CP165646.1"/>
</dbReference>
<dbReference type="GO" id="GO:0006313">
    <property type="term" value="P:DNA transposition"/>
    <property type="evidence" value="ECO:0007669"/>
    <property type="project" value="InterPro"/>
</dbReference>
<dbReference type="AlphaFoldDB" id="A0AB39VEW2"/>
<proteinExistence type="predicted"/>
<reference evidence="2" key="1">
    <citation type="submission" date="2024-07" db="EMBL/GenBank/DDBJ databases">
        <authorList>
            <person name="Li X.-J."/>
            <person name="Wang X."/>
        </authorList>
    </citation>
    <scope>NUCLEOTIDE SEQUENCE</scope>
    <source>
        <strain evidence="2">HSP-342</strain>
    </source>
</reference>
<evidence type="ECO:0000313" key="2">
    <source>
        <dbReference type="EMBL" id="XDU65742.1"/>
    </source>
</evidence>
<dbReference type="EMBL" id="CP165646">
    <property type="protein sequence ID" value="XDU65742.1"/>
    <property type="molecule type" value="Genomic_DNA"/>
</dbReference>
<accession>A0AB39VEW2</accession>